<evidence type="ECO:0000256" key="1">
    <source>
        <dbReference type="ARBA" id="ARBA00022527"/>
    </source>
</evidence>
<dbReference type="Gene3D" id="3.20.200.10">
    <property type="entry name" value="MHCK/EF2 kinase"/>
    <property type="match status" value="1"/>
</dbReference>
<evidence type="ECO:0000256" key="3">
    <source>
        <dbReference type="ARBA" id="ARBA00022777"/>
    </source>
</evidence>
<dbReference type="GO" id="GO:0005524">
    <property type="term" value="F:ATP binding"/>
    <property type="evidence" value="ECO:0007669"/>
    <property type="project" value="InterPro"/>
</dbReference>
<feature type="domain" description="Alpha-type protein kinase" evidence="5">
    <location>
        <begin position="1"/>
        <end position="79"/>
    </location>
</feature>
<gene>
    <name evidence="6" type="ORF">D9611_013717</name>
</gene>
<keyword evidence="7" id="KW-1185">Reference proteome</keyword>
<evidence type="ECO:0000256" key="2">
    <source>
        <dbReference type="ARBA" id="ARBA00022679"/>
    </source>
</evidence>
<proteinExistence type="predicted"/>
<dbReference type="SUPFAM" id="SSF56112">
    <property type="entry name" value="Protein kinase-like (PK-like)"/>
    <property type="match status" value="1"/>
</dbReference>
<protein>
    <recommendedName>
        <fullName evidence="5">Alpha-type protein kinase domain-containing protein</fullName>
    </recommendedName>
</protein>
<evidence type="ECO:0000313" key="7">
    <source>
        <dbReference type="Proteomes" id="UP000541558"/>
    </source>
</evidence>
<accession>A0A8H5BDU6</accession>
<dbReference type="Pfam" id="PF02816">
    <property type="entry name" value="Alpha_kinase"/>
    <property type="match status" value="1"/>
</dbReference>
<name>A0A8H5BDU6_9AGAR</name>
<sequence>MTSFRISGLIWGAYNALHAAAQRTPGRVNNGDGLILFDLMTHTISGESGVGDGGKEEIKQFLVQHECKDVCERLGLDIWVIPKANKKKKTPAPPSRRSGRLSAGREPSPLEPTQEDEPVQGAEPDKKEADIINTSED</sequence>
<dbReference type="EMBL" id="JAACJK010000168">
    <property type="protein sequence ID" value="KAF5320648.1"/>
    <property type="molecule type" value="Genomic_DNA"/>
</dbReference>
<evidence type="ECO:0000256" key="4">
    <source>
        <dbReference type="SAM" id="MobiDB-lite"/>
    </source>
</evidence>
<dbReference type="PROSITE" id="PS51158">
    <property type="entry name" value="ALPHA_KINASE"/>
    <property type="match status" value="1"/>
</dbReference>
<dbReference type="InterPro" id="IPR011009">
    <property type="entry name" value="Kinase-like_dom_sf"/>
</dbReference>
<dbReference type="OrthoDB" id="301415at2759"/>
<comment type="caution">
    <text evidence="6">The sequence shown here is derived from an EMBL/GenBank/DDBJ whole genome shotgun (WGS) entry which is preliminary data.</text>
</comment>
<keyword evidence="2" id="KW-0808">Transferase</keyword>
<keyword evidence="1" id="KW-0723">Serine/threonine-protein kinase</keyword>
<feature type="region of interest" description="Disordered" evidence="4">
    <location>
        <begin position="83"/>
        <end position="137"/>
    </location>
</feature>
<keyword evidence="3" id="KW-0418">Kinase</keyword>
<dbReference type="Proteomes" id="UP000541558">
    <property type="component" value="Unassembled WGS sequence"/>
</dbReference>
<evidence type="ECO:0000259" key="5">
    <source>
        <dbReference type="PROSITE" id="PS51158"/>
    </source>
</evidence>
<dbReference type="AlphaFoldDB" id="A0A8H5BDU6"/>
<organism evidence="6 7">
    <name type="scientific">Ephemerocybe angulata</name>
    <dbReference type="NCBI Taxonomy" id="980116"/>
    <lineage>
        <taxon>Eukaryota</taxon>
        <taxon>Fungi</taxon>
        <taxon>Dikarya</taxon>
        <taxon>Basidiomycota</taxon>
        <taxon>Agaricomycotina</taxon>
        <taxon>Agaricomycetes</taxon>
        <taxon>Agaricomycetidae</taxon>
        <taxon>Agaricales</taxon>
        <taxon>Agaricineae</taxon>
        <taxon>Psathyrellaceae</taxon>
        <taxon>Ephemerocybe</taxon>
    </lineage>
</organism>
<evidence type="ECO:0000313" key="6">
    <source>
        <dbReference type="EMBL" id="KAF5320648.1"/>
    </source>
</evidence>
<dbReference type="GO" id="GO:0004674">
    <property type="term" value="F:protein serine/threonine kinase activity"/>
    <property type="evidence" value="ECO:0007669"/>
    <property type="project" value="UniProtKB-KW"/>
</dbReference>
<dbReference type="InterPro" id="IPR004166">
    <property type="entry name" value="a-kinase_dom"/>
</dbReference>
<reference evidence="6 7" key="1">
    <citation type="journal article" date="2020" name="ISME J.">
        <title>Uncovering the hidden diversity of litter-decomposition mechanisms in mushroom-forming fungi.</title>
        <authorList>
            <person name="Floudas D."/>
            <person name="Bentzer J."/>
            <person name="Ahren D."/>
            <person name="Johansson T."/>
            <person name="Persson P."/>
            <person name="Tunlid A."/>
        </authorList>
    </citation>
    <scope>NUCLEOTIDE SEQUENCE [LARGE SCALE GENOMIC DNA]</scope>
    <source>
        <strain evidence="6 7">CBS 175.51</strain>
    </source>
</reference>